<keyword evidence="4 6" id="KW-0949">S-adenosyl-L-methionine</keyword>
<sequence>MPYAIDLFCGAGGFSEGILQAGFDIVFSSDKSPMVQKTYMNRHEQLGLLQGRDTYFELADIKELSSEFIFEKINSLKYGDIFSPGKIDVMFGGPPCQGFSRLGKRDSNDPRNMLFHEYLRIIKDIDPKYVVMENVKGILDMQMLDFPSVLEEGRIYSGQNLVPFILRTELEGLGYQVLDIQVLNAANYGVPQQRNRAIFLAYRNGVYPISYPDPQESIVTVYDALGDLYKSCNYSTHYSKESTGGRTPNVTTGIPVKKTKITNMETSNHDKSVIQRFSLYKQGENRKRALTRLREEGINLLEEAPELFYETLYQVNSEQNAEFIQKTLEKYDFHKSINITKLWLNNTNKQLSLISMIENKHIIDINFDAAISSLSRRLKTTIENTIEFWNNVQHELNKQYDAETLNNLFISGNISDLMADALFTKKGIRTKLNSESIAPTMVTLPDDYIHPFFNRILTVREMARLQSFDDSFEFLGKRTTGGSMRAKETPQFTQVGNAVPPLLAKAIATEAMKAIKLGEKQSYIDKKEKQ</sequence>
<dbReference type="InterPro" id="IPR050390">
    <property type="entry name" value="C5-Methyltransferase"/>
</dbReference>
<evidence type="ECO:0000256" key="7">
    <source>
        <dbReference type="RuleBase" id="RU000416"/>
    </source>
</evidence>
<organism evidence="8 9">
    <name type="scientific">Bacillus cereus</name>
    <dbReference type="NCBI Taxonomy" id="1396"/>
    <lineage>
        <taxon>Bacteria</taxon>
        <taxon>Bacillati</taxon>
        <taxon>Bacillota</taxon>
        <taxon>Bacilli</taxon>
        <taxon>Bacillales</taxon>
        <taxon>Bacillaceae</taxon>
        <taxon>Bacillus</taxon>
        <taxon>Bacillus cereus group</taxon>
    </lineage>
</organism>
<dbReference type="PRINTS" id="PR00105">
    <property type="entry name" value="C5METTRFRASE"/>
</dbReference>
<evidence type="ECO:0000256" key="5">
    <source>
        <dbReference type="ARBA" id="ARBA00022747"/>
    </source>
</evidence>
<reference evidence="8 9" key="1">
    <citation type="submission" date="2017-09" db="EMBL/GenBank/DDBJ databases">
        <title>Large-scale bioinformatics analysis of Bacillus genomes uncovers conserved roles of natural products in bacterial physiology.</title>
        <authorList>
            <consortium name="Agbiome Team Llc"/>
            <person name="Bleich R.M."/>
            <person name="Grubbs K.J."/>
            <person name="Santa Maria K.C."/>
            <person name="Allen S.E."/>
            <person name="Farag S."/>
            <person name="Shank E.A."/>
            <person name="Bowers A."/>
        </authorList>
    </citation>
    <scope>NUCLEOTIDE SEQUENCE [LARGE SCALE GENOMIC DNA]</scope>
    <source>
        <strain evidence="8 9">AFS010695</strain>
    </source>
</reference>
<gene>
    <name evidence="8" type="ORF">CN425_24400</name>
</gene>
<dbReference type="InterPro" id="IPR001525">
    <property type="entry name" value="C5_MeTfrase"/>
</dbReference>
<evidence type="ECO:0000313" key="9">
    <source>
        <dbReference type="Proteomes" id="UP000220635"/>
    </source>
</evidence>
<dbReference type="AlphaFoldDB" id="A0A2A8PQ33"/>
<name>A0A2A8PQ33_BACCE</name>
<dbReference type="Gene3D" id="3.90.120.10">
    <property type="entry name" value="DNA Methylase, subunit A, domain 2"/>
    <property type="match status" value="2"/>
</dbReference>
<keyword evidence="2 6" id="KW-0489">Methyltransferase</keyword>
<dbReference type="GO" id="GO:0032259">
    <property type="term" value="P:methylation"/>
    <property type="evidence" value="ECO:0007669"/>
    <property type="project" value="UniProtKB-KW"/>
</dbReference>
<dbReference type="EC" id="2.1.1.37" evidence="1"/>
<dbReference type="PROSITE" id="PS51679">
    <property type="entry name" value="SAM_MT_C5"/>
    <property type="match status" value="1"/>
</dbReference>
<dbReference type="GO" id="GO:0009307">
    <property type="term" value="P:DNA restriction-modification system"/>
    <property type="evidence" value="ECO:0007669"/>
    <property type="project" value="UniProtKB-KW"/>
</dbReference>
<comment type="similarity">
    <text evidence="6 7">Belongs to the class I-like SAM-binding methyltransferase superfamily. C5-methyltransferase family.</text>
</comment>
<dbReference type="Proteomes" id="UP000220635">
    <property type="component" value="Unassembled WGS sequence"/>
</dbReference>
<protein>
    <recommendedName>
        <fullName evidence="1">DNA (cytosine-5-)-methyltransferase</fullName>
        <ecNumber evidence="1">2.1.1.37</ecNumber>
    </recommendedName>
</protein>
<accession>A0A2A8PQ33</accession>
<evidence type="ECO:0000256" key="4">
    <source>
        <dbReference type="ARBA" id="ARBA00022691"/>
    </source>
</evidence>
<evidence type="ECO:0000256" key="3">
    <source>
        <dbReference type="ARBA" id="ARBA00022679"/>
    </source>
</evidence>
<keyword evidence="5" id="KW-0680">Restriction system</keyword>
<keyword evidence="3 6" id="KW-0808">Transferase</keyword>
<dbReference type="GO" id="GO:0003886">
    <property type="term" value="F:DNA (cytosine-5-)-methyltransferase activity"/>
    <property type="evidence" value="ECO:0007669"/>
    <property type="project" value="UniProtKB-EC"/>
</dbReference>
<dbReference type="OrthoDB" id="9813719at2"/>
<dbReference type="SUPFAM" id="SSF53335">
    <property type="entry name" value="S-adenosyl-L-methionine-dependent methyltransferases"/>
    <property type="match status" value="1"/>
</dbReference>
<comment type="caution">
    <text evidence="8">The sequence shown here is derived from an EMBL/GenBank/DDBJ whole genome shotgun (WGS) entry which is preliminary data.</text>
</comment>
<evidence type="ECO:0000313" key="8">
    <source>
        <dbReference type="EMBL" id="PEV97107.1"/>
    </source>
</evidence>
<evidence type="ECO:0000256" key="2">
    <source>
        <dbReference type="ARBA" id="ARBA00022603"/>
    </source>
</evidence>
<dbReference type="NCBIfam" id="TIGR00675">
    <property type="entry name" value="dcm"/>
    <property type="match status" value="1"/>
</dbReference>
<proteinExistence type="inferred from homology"/>
<dbReference type="InterPro" id="IPR029063">
    <property type="entry name" value="SAM-dependent_MTases_sf"/>
</dbReference>
<dbReference type="PANTHER" id="PTHR10629">
    <property type="entry name" value="CYTOSINE-SPECIFIC METHYLTRANSFERASE"/>
    <property type="match status" value="1"/>
</dbReference>
<dbReference type="EMBL" id="NTWE01000046">
    <property type="protein sequence ID" value="PEV97107.1"/>
    <property type="molecule type" value="Genomic_DNA"/>
</dbReference>
<dbReference type="Pfam" id="PF00145">
    <property type="entry name" value="DNA_methylase"/>
    <property type="match status" value="1"/>
</dbReference>
<feature type="active site" evidence="6">
    <location>
        <position position="96"/>
    </location>
</feature>
<evidence type="ECO:0000256" key="1">
    <source>
        <dbReference type="ARBA" id="ARBA00011975"/>
    </source>
</evidence>
<evidence type="ECO:0000256" key="6">
    <source>
        <dbReference type="PROSITE-ProRule" id="PRU01016"/>
    </source>
</evidence>
<dbReference type="RefSeq" id="WP_098381290.1">
    <property type="nucleotide sequence ID" value="NZ_NTWE01000046.1"/>
</dbReference>
<dbReference type="PANTHER" id="PTHR10629:SF52">
    <property type="entry name" value="DNA (CYTOSINE-5)-METHYLTRANSFERASE 1"/>
    <property type="match status" value="1"/>
</dbReference>
<dbReference type="Gene3D" id="3.40.50.150">
    <property type="entry name" value="Vaccinia Virus protein VP39"/>
    <property type="match status" value="1"/>
</dbReference>